<evidence type="ECO:0000259" key="2">
    <source>
        <dbReference type="Pfam" id="PF24476"/>
    </source>
</evidence>
<protein>
    <recommendedName>
        <fullName evidence="2">DUF7580 domain-containing protein</fullName>
    </recommendedName>
</protein>
<feature type="region of interest" description="Disordered" evidence="1">
    <location>
        <begin position="316"/>
        <end position="342"/>
    </location>
</feature>
<proteinExistence type="predicted"/>
<evidence type="ECO:0000256" key="1">
    <source>
        <dbReference type="SAM" id="MobiDB-lite"/>
    </source>
</evidence>
<dbReference type="OrthoDB" id="3565018at2759"/>
<evidence type="ECO:0000313" key="4">
    <source>
        <dbReference type="Proteomes" id="UP000799444"/>
    </source>
</evidence>
<reference evidence="3" key="1">
    <citation type="journal article" date="2020" name="Stud. Mycol.">
        <title>101 Dothideomycetes genomes: a test case for predicting lifestyles and emergence of pathogens.</title>
        <authorList>
            <person name="Haridas S."/>
            <person name="Albert R."/>
            <person name="Binder M."/>
            <person name="Bloem J."/>
            <person name="Labutti K."/>
            <person name="Salamov A."/>
            <person name="Andreopoulos B."/>
            <person name="Baker S."/>
            <person name="Barry K."/>
            <person name="Bills G."/>
            <person name="Bluhm B."/>
            <person name="Cannon C."/>
            <person name="Castanera R."/>
            <person name="Culley D."/>
            <person name="Daum C."/>
            <person name="Ezra D."/>
            <person name="Gonzalez J."/>
            <person name="Henrissat B."/>
            <person name="Kuo A."/>
            <person name="Liang C."/>
            <person name="Lipzen A."/>
            <person name="Lutzoni F."/>
            <person name="Magnuson J."/>
            <person name="Mondo S."/>
            <person name="Nolan M."/>
            <person name="Ohm R."/>
            <person name="Pangilinan J."/>
            <person name="Park H.-J."/>
            <person name="Ramirez L."/>
            <person name="Alfaro M."/>
            <person name="Sun H."/>
            <person name="Tritt A."/>
            <person name="Yoshinaga Y."/>
            <person name="Zwiers L.-H."/>
            <person name="Turgeon B."/>
            <person name="Goodwin S."/>
            <person name="Spatafora J."/>
            <person name="Crous P."/>
            <person name="Grigoriev I."/>
        </authorList>
    </citation>
    <scope>NUCLEOTIDE SEQUENCE</scope>
    <source>
        <strain evidence="3">CBS 125425</strain>
    </source>
</reference>
<feature type="domain" description="DUF7580" evidence="2">
    <location>
        <begin position="212"/>
        <end position="590"/>
    </location>
</feature>
<dbReference type="Proteomes" id="UP000799444">
    <property type="component" value="Unassembled WGS sequence"/>
</dbReference>
<dbReference type="InterPro" id="IPR056002">
    <property type="entry name" value="DUF7580"/>
</dbReference>
<keyword evidence="4" id="KW-1185">Reference proteome</keyword>
<dbReference type="PANTHER" id="PTHR35186:SF4">
    <property type="entry name" value="PRION-INHIBITION AND PROPAGATION HELO DOMAIN-CONTAINING PROTEIN"/>
    <property type="match status" value="1"/>
</dbReference>
<name>A0A9P4R3M1_9PLEO</name>
<dbReference type="EMBL" id="ML996125">
    <property type="protein sequence ID" value="KAF2736405.1"/>
    <property type="molecule type" value="Genomic_DNA"/>
</dbReference>
<gene>
    <name evidence="3" type="ORF">EJ04DRAFT_521995</name>
</gene>
<dbReference type="Pfam" id="PF24476">
    <property type="entry name" value="DUF7580"/>
    <property type="match status" value="1"/>
</dbReference>
<evidence type="ECO:0000313" key="3">
    <source>
        <dbReference type="EMBL" id="KAF2736405.1"/>
    </source>
</evidence>
<sequence>MSGVEVAGLALAVLPVLIPAIKLLKKKNIEPRQNELVESVAFEIWFLHRLLIKLAKRLVNLSDEEKERLASPEPSATLADKWKAEEVVQALKTHLGDGYDTFCTTLASTMGCLEQLVKYKSLSWSRDEANNPQNAYAKLAAIRESTTSTPVNNLKHRVHFAAVEARRYEINVSRITENNKKLERLIGLSEEAVASVQEPVKDEYGTATSRLQLRPLMHTLHSAVNRSWTCDCQHKHQARLGLHQQHDGRRDSVTDETGESDHIYVEMLISCVNGSELTPKWLDTRLCVALNSSTKPNAKEPSPRGVRFQPNCIPKTPLVEDASSPSDTLVGRDKSGSRRSSLVSRKKVDSICQTASLADRHSCAPQIMFDGDSLWHMTSKASSRRSSRTCGGKRQNEDLPLSFLLGGKRKFKMKEKRILPVILANSLLNLSEGPWVENEWAKEHIHFFTSADSQDLLDIQRPFLSTDFQHQEDSDTEEEDALYRVHPSPSVLALGILLLEIELGFALESYYSECDLDDGIPNVNTNYLTALRMFEEEVSDSIYSNYRGALSACLNCDFFDEDTMAPNLDNEEFRRAVYNNIVKPLEDELRFAYPDETFFHGF</sequence>
<dbReference type="PANTHER" id="PTHR35186">
    <property type="entry name" value="ANK_REP_REGION DOMAIN-CONTAINING PROTEIN"/>
    <property type="match status" value="1"/>
</dbReference>
<dbReference type="AlphaFoldDB" id="A0A9P4R3M1"/>
<organism evidence="3 4">
    <name type="scientific">Polyplosphaeria fusca</name>
    <dbReference type="NCBI Taxonomy" id="682080"/>
    <lineage>
        <taxon>Eukaryota</taxon>
        <taxon>Fungi</taxon>
        <taxon>Dikarya</taxon>
        <taxon>Ascomycota</taxon>
        <taxon>Pezizomycotina</taxon>
        <taxon>Dothideomycetes</taxon>
        <taxon>Pleosporomycetidae</taxon>
        <taxon>Pleosporales</taxon>
        <taxon>Tetraplosphaeriaceae</taxon>
        <taxon>Polyplosphaeria</taxon>
    </lineage>
</organism>
<comment type="caution">
    <text evidence="3">The sequence shown here is derived from an EMBL/GenBank/DDBJ whole genome shotgun (WGS) entry which is preliminary data.</text>
</comment>
<accession>A0A9P4R3M1</accession>